<accession>A0ACA9QRA8</accession>
<sequence length="400" mass="46584">GIDCEHVARLLREMELENLKDERKRHFKLLLQDNNKMHFVWNELKSLVDANILHNKFKEQTDWKKKALSNIGTIKEKIKDENTSTHERLFAKLCKVDIEGLTCDDPLYISVIDLGSDKYKLFESDYDVLVGQKAGIIRLNKDALIKNVCANFVIKREEAQRLYKFVLAPTELVMHDQWVEQNHDRERVAKGITDVLLQEIKTDILRRVDKGLENTLVGSIARLIDATMYRLPIGCEIEVTRGERQSIASKNRKVKQSDGARGDKPDLMIRAFLRQKWNEVVYFESGRWSSTDKKKQDDHNKLAQLCLDGYKEIKKKCVKQLLHERYIAFGVNIAGEYIVIHGLVWEKDVRYYLPIARAKIPFNNESTEEVEEFIHSLMVLRNGLIVNLQNLTNSFQTRTK</sequence>
<feature type="non-terminal residue" evidence="1">
    <location>
        <position position="400"/>
    </location>
</feature>
<dbReference type="Proteomes" id="UP000789920">
    <property type="component" value="Unassembled WGS sequence"/>
</dbReference>
<feature type="non-terminal residue" evidence="1">
    <location>
        <position position="1"/>
    </location>
</feature>
<reference evidence="1" key="1">
    <citation type="submission" date="2021-06" db="EMBL/GenBank/DDBJ databases">
        <authorList>
            <person name="Kallberg Y."/>
            <person name="Tangrot J."/>
            <person name="Rosling A."/>
        </authorList>
    </citation>
    <scope>NUCLEOTIDE SEQUENCE</scope>
    <source>
        <strain evidence="1">MA461A</strain>
    </source>
</reference>
<organism evidence="1 2">
    <name type="scientific">Racocetra persica</name>
    <dbReference type="NCBI Taxonomy" id="160502"/>
    <lineage>
        <taxon>Eukaryota</taxon>
        <taxon>Fungi</taxon>
        <taxon>Fungi incertae sedis</taxon>
        <taxon>Mucoromycota</taxon>
        <taxon>Glomeromycotina</taxon>
        <taxon>Glomeromycetes</taxon>
        <taxon>Diversisporales</taxon>
        <taxon>Gigasporaceae</taxon>
        <taxon>Racocetra</taxon>
    </lineage>
</organism>
<keyword evidence="2" id="KW-1185">Reference proteome</keyword>
<evidence type="ECO:0000313" key="1">
    <source>
        <dbReference type="EMBL" id="CAG8755579.1"/>
    </source>
</evidence>
<name>A0ACA9QRA8_9GLOM</name>
<comment type="caution">
    <text evidence="1">The sequence shown here is derived from an EMBL/GenBank/DDBJ whole genome shotgun (WGS) entry which is preliminary data.</text>
</comment>
<protein>
    <submittedName>
        <fullName evidence="1">15406_t:CDS:1</fullName>
    </submittedName>
</protein>
<dbReference type="EMBL" id="CAJVQC010034082">
    <property type="protein sequence ID" value="CAG8755579.1"/>
    <property type="molecule type" value="Genomic_DNA"/>
</dbReference>
<gene>
    <name evidence="1" type="ORF">RPERSI_LOCUS14640</name>
</gene>
<evidence type="ECO:0000313" key="2">
    <source>
        <dbReference type="Proteomes" id="UP000789920"/>
    </source>
</evidence>
<proteinExistence type="predicted"/>